<proteinExistence type="predicted"/>
<accession>A0A5Q3DV26</accession>
<reference evidence="1" key="1">
    <citation type="submission" date="2019-05" db="EMBL/GenBank/DDBJ databases">
        <authorList>
            <person name="Piombo E."/>
        </authorList>
    </citation>
    <scope>NUCLEOTIDE SEQUENCE</scope>
    <source>
        <strain evidence="1">C2S</strain>
    </source>
</reference>
<dbReference type="AlphaFoldDB" id="A0A5Q3DV26"/>
<name>A0A5Q3DV26_FUSFU</name>
<comment type="caution">
    <text evidence="1">The sequence shown here is derived from an EMBL/GenBank/DDBJ whole genome shotgun (WGS) entry which is preliminary data.</text>
</comment>
<evidence type="ECO:0000313" key="1">
    <source>
        <dbReference type="EMBL" id="VTT66400.1"/>
    </source>
</evidence>
<dbReference type="Proteomes" id="UP000760494">
    <property type="component" value="Unassembled WGS sequence"/>
</dbReference>
<protein>
    <submittedName>
        <fullName evidence="1">Uncharacterized protein</fullName>
    </submittedName>
</protein>
<organism evidence="1 2">
    <name type="scientific">Fusarium fujikuroi</name>
    <name type="common">Bakanae and foot rot disease fungus</name>
    <name type="synonym">Gibberella fujikuroi</name>
    <dbReference type="NCBI Taxonomy" id="5127"/>
    <lineage>
        <taxon>Eukaryota</taxon>
        <taxon>Fungi</taxon>
        <taxon>Dikarya</taxon>
        <taxon>Ascomycota</taxon>
        <taxon>Pezizomycotina</taxon>
        <taxon>Sordariomycetes</taxon>
        <taxon>Hypocreomycetidae</taxon>
        <taxon>Hypocreales</taxon>
        <taxon>Nectriaceae</taxon>
        <taxon>Fusarium</taxon>
        <taxon>Fusarium fujikuroi species complex</taxon>
    </lineage>
</organism>
<dbReference type="EMBL" id="CABFJX010000168">
    <property type="protein sequence ID" value="VTT66400.1"/>
    <property type="molecule type" value="Genomic_DNA"/>
</dbReference>
<evidence type="ECO:0000313" key="2">
    <source>
        <dbReference type="Proteomes" id="UP000760494"/>
    </source>
</evidence>
<gene>
    <name evidence="1" type="ORF">C2S_6416</name>
</gene>
<sequence length="83" mass="9493">MCIKVQRKYSCRKCYLHLKDEWDDVPCAKAREKGGAIGACGNPASVQRKEIESICDECLRKQKKKRVYLSPSTDVLATHKHIE</sequence>